<dbReference type="AlphaFoldDB" id="A0A5B9Y3S3"/>
<dbReference type="Proteomes" id="UP000323144">
    <property type="component" value="Chromosome"/>
</dbReference>
<keyword evidence="1" id="KW-0812">Transmembrane</keyword>
<gene>
    <name evidence="2" type="ORF">SCHIN_v1c04740</name>
</gene>
<organism evidence="2 3">
    <name type="scientific">Spiroplasma chinense</name>
    <dbReference type="NCBI Taxonomy" id="216932"/>
    <lineage>
        <taxon>Bacteria</taxon>
        <taxon>Bacillati</taxon>
        <taxon>Mycoplasmatota</taxon>
        <taxon>Mollicutes</taxon>
        <taxon>Entomoplasmatales</taxon>
        <taxon>Spiroplasmataceae</taxon>
        <taxon>Spiroplasma</taxon>
    </lineage>
</organism>
<evidence type="ECO:0000313" key="3">
    <source>
        <dbReference type="Proteomes" id="UP000323144"/>
    </source>
</evidence>
<accession>A0A5B9Y3S3</accession>
<keyword evidence="1" id="KW-0472">Membrane</keyword>
<dbReference type="EMBL" id="CP043026">
    <property type="protein sequence ID" value="QEH61671.1"/>
    <property type="molecule type" value="Genomic_DNA"/>
</dbReference>
<reference evidence="2 3" key="1">
    <citation type="submission" date="2019-08" db="EMBL/GenBank/DDBJ databases">
        <title>Complete genome sequence of Spiroplasma chinense CCH (DSM 19755).</title>
        <authorList>
            <person name="Shen H.-Y."/>
            <person name="Lin Y.-C."/>
            <person name="Chou L."/>
            <person name="Kuo C.-H."/>
        </authorList>
    </citation>
    <scope>NUCLEOTIDE SEQUENCE [LARGE SCALE GENOMIC DNA]</scope>
    <source>
        <strain evidence="2 3">CCH</strain>
    </source>
</reference>
<proteinExistence type="predicted"/>
<evidence type="ECO:0000313" key="2">
    <source>
        <dbReference type="EMBL" id="QEH61671.1"/>
    </source>
</evidence>
<keyword evidence="1" id="KW-1133">Transmembrane helix</keyword>
<protein>
    <submittedName>
        <fullName evidence="2">Uncharacterized protein</fullName>
    </submittedName>
</protein>
<name>A0A5B9Y3S3_9MOLU</name>
<dbReference type="KEGG" id="schi:SCHIN_v1c04740"/>
<evidence type="ECO:0000256" key="1">
    <source>
        <dbReference type="SAM" id="Phobius"/>
    </source>
</evidence>
<keyword evidence="3" id="KW-1185">Reference proteome</keyword>
<sequence length="98" mass="11937">MLKKHIFYIIGLLFVFILFSFHSISIFFTKGISFIQISSLIVGVFFLLLSYFMPLYFIESIQENMYLDKNSKVYHKLNRTRYFSPFIFIYWHIQLKKI</sequence>
<feature type="transmembrane region" description="Helical" evidence="1">
    <location>
        <begin position="7"/>
        <end position="28"/>
    </location>
</feature>
<feature type="transmembrane region" description="Helical" evidence="1">
    <location>
        <begin position="34"/>
        <end position="58"/>
    </location>
</feature>